<dbReference type="SUPFAM" id="SSF55729">
    <property type="entry name" value="Acyl-CoA N-acyltransferases (Nat)"/>
    <property type="match status" value="1"/>
</dbReference>
<dbReference type="Pfam" id="PF13302">
    <property type="entry name" value="Acetyltransf_3"/>
    <property type="match status" value="1"/>
</dbReference>
<protein>
    <submittedName>
        <fullName evidence="2">GNAT family N-acetyltransferase</fullName>
    </submittedName>
</protein>
<dbReference type="InterPro" id="IPR000182">
    <property type="entry name" value="GNAT_dom"/>
</dbReference>
<proteinExistence type="predicted"/>
<evidence type="ECO:0000313" key="3">
    <source>
        <dbReference type="Proteomes" id="UP000596248"/>
    </source>
</evidence>
<dbReference type="PANTHER" id="PTHR43328:SF1">
    <property type="entry name" value="N-ACETYLTRANSFERASE DOMAIN-CONTAINING PROTEIN"/>
    <property type="match status" value="1"/>
</dbReference>
<reference evidence="2 3" key="1">
    <citation type="submission" date="2021-01" db="EMBL/GenBank/DDBJ databases">
        <title>Identification of strong promoters based on the transcriptome of Brevibacillus choshinensis.</title>
        <authorList>
            <person name="Yao D."/>
            <person name="Zhang K."/>
            <person name="Wu J."/>
        </authorList>
    </citation>
    <scope>NUCLEOTIDE SEQUENCE [LARGE SCALE GENOMIC DNA]</scope>
    <source>
        <strain evidence="2 3">HPD31-SP3</strain>
    </source>
</reference>
<dbReference type="Gene3D" id="3.40.630.30">
    <property type="match status" value="1"/>
</dbReference>
<name>A0ABX7FSL7_BRECH</name>
<dbReference type="InterPro" id="IPR016181">
    <property type="entry name" value="Acyl_CoA_acyltransferase"/>
</dbReference>
<evidence type="ECO:0000259" key="1">
    <source>
        <dbReference type="PROSITE" id="PS51186"/>
    </source>
</evidence>
<organism evidence="2 3">
    <name type="scientific">Brevibacillus choshinensis</name>
    <dbReference type="NCBI Taxonomy" id="54911"/>
    <lineage>
        <taxon>Bacteria</taxon>
        <taxon>Bacillati</taxon>
        <taxon>Bacillota</taxon>
        <taxon>Bacilli</taxon>
        <taxon>Bacillales</taxon>
        <taxon>Paenibacillaceae</taxon>
        <taxon>Brevibacillus</taxon>
    </lineage>
</organism>
<keyword evidence="3" id="KW-1185">Reference proteome</keyword>
<gene>
    <name evidence="2" type="ORF">JNE38_06180</name>
</gene>
<accession>A0ABX7FSL7</accession>
<dbReference type="Proteomes" id="UP000596248">
    <property type="component" value="Chromosome"/>
</dbReference>
<evidence type="ECO:0000313" key="2">
    <source>
        <dbReference type="EMBL" id="QRG68735.1"/>
    </source>
</evidence>
<dbReference type="PROSITE" id="PS51186">
    <property type="entry name" value="GNAT"/>
    <property type="match status" value="1"/>
</dbReference>
<dbReference type="PANTHER" id="PTHR43328">
    <property type="entry name" value="ACETYLTRANSFERASE-RELATED"/>
    <property type="match status" value="1"/>
</dbReference>
<sequence>MENESTNDVLLRDVIEDDLPVFFVQQLDSAANYMAAFTTKDPTDRDAFTAHWIKIFGDKTIKKKTILFKDQVVGHISSFEQFGLPAVSYWIGKEYWGNGIATKALFQFLSDIDERPLYARAAKDNIASIRVLQKCGFQISGEDKGFSDSRGEEVEEFILILDKNDQ</sequence>
<dbReference type="RefSeq" id="WP_203355733.1">
    <property type="nucleotide sequence ID" value="NZ_CP069127.1"/>
</dbReference>
<dbReference type="EMBL" id="CP069127">
    <property type="protein sequence ID" value="QRG68735.1"/>
    <property type="molecule type" value="Genomic_DNA"/>
</dbReference>
<feature type="domain" description="N-acetyltransferase" evidence="1">
    <location>
        <begin position="9"/>
        <end position="164"/>
    </location>
</feature>